<dbReference type="InterPro" id="IPR029016">
    <property type="entry name" value="GAF-like_dom_sf"/>
</dbReference>
<dbReference type="CDD" id="cd01948">
    <property type="entry name" value="EAL"/>
    <property type="match status" value="1"/>
</dbReference>
<dbReference type="Gene3D" id="3.30.70.270">
    <property type="match status" value="1"/>
</dbReference>
<dbReference type="InterPro" id="IPR035919">
    <property type="entry name" value="EAL_sf"/>
</dbReference>
<dbReference type="Proteomes" id="UP001319827">
    <property type="component" value="Chromosome"/>
</dbReference>
<dbReference type="Pfam" id="PF00563">
    <property type="entry name" value="EAL"/>
    <property type="match status" value="1"/>
</dbReference>
<dbReference type="PANTHER" id="PTHR44757:SF2">
    <property type="entry name" value="BIOFILM ARCHITECTURE MAINTENANCE PROTEIN MBAA"/>
    <property type="match status" value="1"/>
</dbReference>
<dbReference type="NCBIfam" id="TIGR00254">
    <property type="entry name" value="GGDEF"/>
    <property type="match status" value="1"/>
</dbReference>
<evidence type="ECO:0000259" key="3">
    <source>
        <dbReference type="PROSITE" id="PS50887"/>
    </source>
</evidence>
<reference evidence="4 5" key="2">
    <citation type="journal article" date="2021" name="Int. J. Syst. Evol. Microbiol.">
        <title>Isolation and Polyphasic Characterization of Desulfuromonas versatilis sp. Nov., an Electrogenic Bacteria Capable of Versatile Metabolism Isolated from a Graphene Oxide-Reducing Enrichment Culture.</title>
        <authorList>
            <person name="Xie L."/>
            <person name="Yoshida N."/>
            <person name="Ishii S."/>
            <person name="Meng L."/>
        </authorList>
    </citation>
    <scope>NUCLEOTIDE SEQUENCE [LARGE SCALE GENOMIC DNA]</scope>
    <source>
        <strain evidence="4 5">NIT-T3</strain>
    </source>
</reference>
<dbReference type="InterPro" id="IPR003018">
    <property type="entry name" value="GAF"/>
</dbReference>
<dbReference type="Pfam" id="PF00990">
    <property type="entry name" value="GGDEF"/>
    <property type="match status" value="1"/>
</dbReference>
<sequence length="679" mass="75748">MGDPAPRFRPPKGKEIAIRITLIYLATAFVILLLFEQLLDAVGPDPEAAQQLQRYLGGLFLAITGALIYYVVRRVVSTLNRGEQVLREIVRSVSAAVGEAFFHTLVEKLCLRLGADHALLGRLDGNNPNLVHVVAAYSRGKWLENFDYSLEGTPCASVLTGHPCYYMKNVRHHFPKDEQLASLGVESYMGVPLFDSAGKAMGLLVVMHGKSLKARQRTESMLQIFALRAAAELERLRNEEAILHMAYYDGLTNLPNERMFHERLQQALQQANRSTGQVAVLFLDLDRFKTLSRTLGHALGERLLIAVVERFQERLPPGGTLARLGDDEFGVILTGVESPEEVAEKARGLLDSLRDPLTFSGQEMYVTVSIGIAIYPHDGLQVEELVKNADAAMSRTKEMGKNSFQFYFPELNQWSMQSLILENKLHQALEREEFVLLYQPQLNLQTGTFDGMEALVCWRHPDRETVSPSDFIPLAEETGLIEPIGEWILRTACWQNMEWQKAGLPPQKVAVNISARQFNQLNIAELVGQVLRETGMEPRWLSIEITESAIMQDVQKTRVTLRRLQEMGVTITIDDFGTGYSSLSYLKQFPIQTLKIDKSFIDDLPEGSDDRGITAAIIAMGHTLGMLVIAEGVENEAQLDFLKGRGCDKVQGYLYSPPLLAENLAEMLARGSEASISAG</sequence>
<feature type="transmembrane region" description="Helical" evidence="1">
    <location>
        <begin position="16"/>
        <end position="35"/>
    </location>
</feature>
<dbReference type="PANTHER" id="PTHR44757">
    <property type="entry name" value="DIGUANYLATE CYCLASE DGCP"/>
    <property type="match status" value="1"/>
</dbReference>
<gene>
    <name evidence="4" type="ORF">DESUT3_20530</name>
</gene>
<evidence type="ECO:0008006" key="6">
    <source>
        <dbReference type="Google" id="ProtNLM"/>
    </source>
</evidence>
<dbReference type="InterPro" id="IPR043128">
    <property type="entry name" value="Rev_trsase/Diguanyl_cyclase"/>
</dbReference>
<dbReference type="PROSITE" id="PS50883">
    <property type="entry name" value="EAL"/>
    <property type="match status" value="1"/>
</dbReference>
<evidence type="ECO:0000259" key="2">
    <source>
        <dbReference type="PROSITE" id="PS50883"/>
    </source>
</evidence>
<accession>A0ABM8HRS4</accession>
<dbReference type="SMART" id="SM00052">
    <property type="entry name" value="EAL"/>
    <property type="match status" value="1"/>
</dbReference>
<dbReference type="Pfam" id="PF01590">
    <property type="entry name" value="GAF"/>
    <property type="match status" value="1"/>
</dbReference>
<evidence type="ECO:0000256" key="1">
    <source>
        <dbReference type="SAM" id="Phobius"/>
    </source>
</evidence>
<dbReference type="PROSITE" id="PS50887">
    <property type="entry name" value="GGDEF"/>
    <property type="match status" value="1"/>
</dbReference>
<dbReference type="EMBL" id="AP024355">
    <property type="protein sequence ID" value="BCR04984.1"/>
    <property type="molecule type" value="Genomic_DNA"/>
</dbReference>
<dbReference type="InterPro" id="IPR001633">
    <property type="entry name" value="EAL_dom"/>
</dbReference>
<name>A0ABM8HRS4_9BACT</name>
<keyword evidence="5" id="KW-1185">Reference proteome</keyword>
<dbReference type="Gene3D" id="3.20.20.450">
    <property type="entry name" value="EAL domain"/>
    <property type="match status" value="1"/>
</dbReference>
<dbReference type="InterPro" id="IPR029787">
    <property type="entry name" value="Nucleotide_cyclase"/>
</dbReference>
<dbReference type="RefSeq" id="WP_221248421.1">
    <property type="nucleotide sequence ID" value="NZ_AP024355.1"/>
</dbReference>
<keyword evidence="1" id="KW-0812">Transmembrane</keyword>
<protein>
    <recommendedName>
        <fullName evidence="6">Diguanylate cyclase/phosphodiesterase with GAF sensor</fullName>
    </recommendedName>
</protein>
<evidence type="ECO:0000313" key="4">
    <source>
        <dbReference type="EMBL" id="BCR04984.1"/>
    </source>
</evidence>
<dbReference type="InterPro" id="IPR000160">
    <property type="entry name" value="GGDEF_dom"/>
</dbReference>
<feature type="domain" description="GGDEF" evidence="3">
    <location>
        <begin position="276"/>
        <end position="409"/>
    </location>
</feature>
<proteinExistence type="predicted"/>
<dbReference type="CDD" id="cd01949">
    <property type="entry name" value="GGDEF"/>
    <property type="match status" value="1"/>
</dbReference>
<reference evidence="4 5" key="1">
    <citation type="journal article" date="2016" name="C (Basel)">
        <title>Selective Growth of and Electricity Production by Marine Exoelectrogenic Bacteria in Self-Aggregated Hydrogel of Microbially Reduced Graphene Oxide.</title>
        <authorList>
            <person name="Yoshida N."/>
            <person name="Goto Y."/>
            <person name="Miyata Y."/>
        </authorList>
    </citation>
    <scope>NUCLEOTIDE SEQUENCE [LARGE SCALE GENOMIC DNA]</scope>
    <source>
        <strain evidence="4 5">NIT-T3</strain>
    </source>
</reference>
<keyword evidence="1" id="KW-1133">Transmembrane helix</keyword>
<feature type="domain" description="EAL" evidence="2">
    <location>
        <begin position="418"/>
        <end position="672"/>
    </location>
</feature>
<dbReference type="SUPFAM" id="SSF55073">
    <property type="entry name" value="Nucleotide cyclase"/>
    <property type="match status" value="1"/>
</dbReference>
<dbReference type="SMART" id="SM00065">
    <property type="entry name" value="GAF"/>
    <property type="match status" value="1"/>
</dbReference>
<feature type="transmembrane region" description="Helical" evidence="1">
    <location>
        <begin position="55"/>
        <end position="72"/>
    </location>
</feature>
<dbReference type="Gene3D" id="3.30.450.40">
    <property type="match status" value="1"/>
</dbReference>
<dbReference type="SUPFAM" id="SSF55781">
    <property type="entry name" value="GAF domain-like"/>
    <property type="match status" value="1"/>
</dbReference>
<dbReference type="SMART" id="SM00267">
    <property type="entry name" value="GGDEF"/>
    <property type="match status" value="1"/>
</dbReference>
<dbReference type="SUPFAM" id="SSF141868">
    <property type="entry name" value="EAL domain-like"/>
    <property type="match status" value="1"/>
</dbReference>
<keyword evidence="1" id="KW-0472">Membrane</keyword>
<dbReference type="InterPro" id="IPR052155">
    <property type="entry name" value="Biofilm_reg_signaling"/>
</dbReference>
<evidence type="ECO:0000313" key="5">
    <source>
        <dbReference type="Proteomes" id="UP001319827"/>
    </source>
</evidence>
<organism evidence="4 5">
    <name type="scientific">Desulfuromonas versatilis</name>
    <dbReference type="NCBI Taxonomy" id="2802975"/>
    <lineage>
        <taxon>Bacteria</taxon>
        <taxon>Pseudomonadati</taxon>
        <taxon>Thermodesulfobacteriota</taxon>
        <taxon>Desulfuromonadia</taxon>
        <taxon>Desulfuromonadales</taxon>
        <taxon>Desulfuromonadaceae</taxon>
        <taxon>Desulfuromonas</taxon>
    </lineage>
</organism>